<feature type="transmembrane region" description="Helical" evidence="1">
    <location>
        <begin position="100"/>
        <end position="118"/>
    </location>
</feature>
<feature type="transmembrane region" description="Helical" evidence="1">
    <location>
        <begin position="221"/>
        <end position="250"/>
    </location>
</feature>
<feature type="transmembrane region" description="Helical" evidence="1">
    <location>
        <begin position="63"/>
        <end position="84"/>
    </location>
</feature>
<feature type="transmembrane region" description="Helical" evidence="1">
    <location>
        <begin position="183"/>
        <end position="209"/>
    </location>
</feature>
<reference evidence="2 3" key="1">
    <citation type="submission" date="2023-10" db="EMBL/GenBank/DDBJ databases">
        <title>Comparative genomics analysis reveals potential genetic determinants of host preference in Cryptosporidium xiaoi.</title>
        <authorList>
            <person name="Xiao L."/>
            <person name="Li J."/>
        </authorList>
    </citation>
    <scope>NUCLEOTIDE SEQUENCE [LARGE SCALE GENOMIC DNA]</scope>
    <source>
        <strain evidence="2 3">52996</strain>
    </source>
</reference>
<name>A0AAV9Y369_9CRYT</name>
<sequence length="251" mass="29303">MKSQMEKDNTFNISIGKINVDFKSENEVNNKYKSLKITNSIQMFISFILLSSIVLESKEKRHVFLYFAFLFNCLFNGLGFFLFINTMEKIPKLFHLKSSFAIYFLEIINYFVTSIVCLNEKEFWIIVERRMILNLLRMCILIEISLVVLLRLMLVYSLIKKIFLTESERKRINLFSNKDMKRFFSIFTILSYNVIFDSVYAAVVSVFVLKFTHLKFTFMDAYIGSIGGILLSSSIIGLVIGIILIINILIK</sequence>
<evidence type="ECO:0000313" key="2">
    <source>
        <dbReference type="EMBL" id="KAK6590697.1"/>
    </source>
</evidence>
<keyword evidence="1" id="KW-1133">Transmembrane helix</keyword>
<dbReference type="EMBL" id="JAWDEY010000005">
    <property type="protein sequence ID" value="KAK6590697.1"/>
    <property type="molecule type" value="Genomic_DNA"/>
</dbReference>
<evidence type="ECO:0000256" key="1">
    <source>
        <dbReference type="SAM" id="Phobius"/>
    </source>
</evidence>
<keyword evidence="3" id="KW-1185">Reference proteome</keyword>
<comment type="caution">
    <text evidence="2">The sequence shown here is derived from an EMBL/GenBank/DDBJ whole genome shotgun (WGS) entry which is preliminary data.</text>
</comment>
<gene>
    <name evidence="2" type="ORF">RS030_142157</name>
</gene>
<accession>A0AAV9Y369</accession>
<protein>
    <submittedName>
        <fullName evidence="2">Uncharacterized protein</fullName>
    </submittedName>
</protein>
<dbReference type="Proteomes" id="UP001311799">
    <property type="component" value="Unassembled WGS sequence"/>
</dbReference>
<keyword evidence="1" id="KW-0472">Membrane</keyword>
<proteinExistence type="predicted"/>
<dbReference type="AlphaFoldDB" id="A0AAV9Y369"/>
<keyword evidence="1" id="KW-0812">Transmembrane</keyword>
<organism evidence="2 3">
    <name type="scientific">Cryptosporidium xiaoi</name>
    <dbReference type="NCBI Taxonomy" id="659607"/>
    <lineage>
        <taxon>Eukaryota</taxon>
        <taxon>Sar</taxon>
        <taxon>Alveolata</taxon>
        <taxon>Apicomplexa</taxon>
        <taxon>Conoidasida</taxon>
        <taxon>Coccidia</taxon>
        <taxon>Eucoccidiorida</taxon>
        <taxon>Eimeriorina</taxon>
        <taxon>Cryptosporidiidae</taxon>
        <taxon>Cryptosporidium</taxon>
    </lineage>
</organism>
<feature type="transmembrane region" description="Helical" evidence="1">
    <location>
        <begin position="139"/>
        <end position="159"/>
    </location>
</feature>
<evidence type="ECO:0000313" key="3">
    <source>
        <dbReference type="Proteomes" id="UP001311799"/>
    </source>
</evidence>